<dbReference type="AlphaFoldDB" id="A0AAV5VPQ0"/>
<reference evidence="1" key="1">
    <citation type="submission" date="2023-10" db="EMBL/GenBank/DDBJ databases">
        <title>Genome assembly of Pristionchus species.</title>
        <authorList>
            <person name="Yoshida K."/>
            <person name="Sommer R.J."/>
        </authorList>
    </citation>
    <scope>NUCLEOTIDE SEQUENCE</scope>
    <source>
        <strain evidence="1">RS5133</strain>
    </source>
</reference>
<gene>
    <name evidence="1" type="ORF">PFISCL1PPCAC_11932</name>
</gene>
<sequence>MFKRQMDSLSIYNLDYSSYLPESTCQDLVEVLTEVSEKELRFVSSFHPCKIVTGEKRRTVHDYDILERIIVDEYRCSKAFYITHNNRQPLVHY</sequence>
<evidence type="ECO:0000313" key="1">
    <source>
        <dbReference type="EMBL" id="GMT20635.1"/>
    </source>
</evidence>
<dbReference type="EMBL" id="BTSY01000003">
    <property type="protein sequence ID" value="GMT20635.1"/>
    <property type="molecule type" value="Genomic_DNA"/>
</dbReference>
<protein>
    <submittedName>
        <fullName evidence="1">Uncharacterized protein</fullName>
    </submittedName>
</protein>
<accession>A0AAV5VPQ0</accession>
<keyword evidence="2" id="KW-1185">Reference proteome</keyword>
<organism evidence="1 2">
    <name type="scientific">Pristionchus fissidentatus</name>
    <dbReference type="NCBI Taxonomy" id="1538716"/>
    <lineage>
        <taxon>Eukaryota</taxon>
        <taxon>Metazoa</taxon>
        <taxon>Ecdysozoa</taxon>
        <taxon>Nematoda</taxon>
        <taxon>Chromadorea</taxon>
        <taxon>Rhabditida</taxon>
        <taxon>Rhabditina</taxon>
        <taxon>Diplogasteromorpha</taxon>
        <taxon>Diplogasteroidea</taxon>
        <taxon>Neodiplogasteridae</taxon>
        <taxon>Pristionchus</taxon>
    </lineage>
</organism>
<comment type="caution">
    <text evidence="1">The sequence shown here is derived from an EMBL/GenBank/DDBJ whole genome shotgun (WGS) entry which is preliminary data.</text>
</comment>
<dbReference type="Proteomes" id="UP001432322">
    <property type="component" value="Unassembled WGS sequence"/>
</dbReference>
<name>A0AAV5VPQ0_9BILA</name>
<evidence type="ECO:0000313" key="2">
    <source>
        <dbReference type="Proteomes" id="UP001432322"/>
    </source>
</evidence>
<proteinExistence type="predicted"/>